<dbReference type="RefSeq" id="WP_367918489.1">
    <property type="nucleotide sequence ID" value="NZ_BAABAC010000013.1"/>
</dbReference>
<feature type="transmembrane region" description="Helical" evidence="1">
    <location>
        <begin position="72"/>
        <end position="105"/>
    </location>
</feature>
<protein>
    <submittedName>
        <fullName evidence="3">DUF4190 domain-containing protein</fullName>
    </submittedName>
</protein>
<keyword evidence="1" id="KW-0812">Transmembrane</keyword>
<organism evidence="3 4">
    <name type="scientific">Nocardioides ginsengisoli</name>
    <dbReference type="NCBI Taxonomy" id="363868"/>
    <lineage>
        <taxon>Bacteria</taxon>
        <taxon>Bacillati</taxon>
        <taxon>Actinomycetota</taxon>
        <taxon>Actinomycetes</taxon>
        <taxon>Propionibacteriales</taxon>
        <taxon>Nocardioidaceae</taxon>
        <taxon>Nocardioides</taxon>
    </lineage>
</organism>
<keyword evidence="4" id="KW-1185">Reference proteome</keyword>
<accession>A0ABW3W0E5</accession>
<proteinExistence type="predicted"/>
<evidence type="ECO:0000313" key="4">
    <source>
        <dbReference type="Proteomes" id="UP001597229"/>
    </source>
</evidence>
<sequence>MSGLTYEPYRPARPVRVGRPHPQAVTAMVFAVAGLLGVLVPPLLIFSPLAVRTALRAKRSLRRDPEAEYAGAGLAQAALVAGIVGCVVAALLLVALVAVVGLVAWLVTSVL</sequence>
<dbReference type="InterPro" id="IPR025241">
    <property type="entry name" value="DUF4190"/>
</dbReference>
<keyword evidence="1" id="KW-1133">Transmembrane helix</keyword>
<gene>
    <name evidence="3" type="ORF">ACFQ3F_09040</name>
</gene>
<name>A0ABW3W0E5_9ACTN</name>
<evidence type="ECO:0000313" key="3">
    <source>
        <dbReference type="EMBL" id="MFD1247934.1"/>
    </source>
</evidence>
<reference evidence="4" key="1">
    <citation type="journal article" date="2019" name="Int. J. Syst. Evol. Microbiol.">
        <title>The Global Catalogue of Microorganisms (GCM) 10K type strain sequencing project: providing services to taxonomists for standard genome sequencing and annotation.</title>
        <authorList>
            <consortium name="The Broad Institute Genomics Platform"/>
            <consortium name="The Broad Institute Genome Sequencing Center for Infectious Disease"/>
            <person name="Wu L."/>
            <person name="Ma J."/>
        </authorList>
    </citation>
    <scope>NUCLEOTIDE SEQUENCE [LARGE SCALE GENOMIC DNA]</scope>
    <source>
        <strain evidence="4">CCUG 52478</strain>
    </source>
</reference>
<evidence type="ECO:0000256" key="1">
    <source>
        <dbReference type="SAM" id="Phobius"/>
    </source>
</evidence>
<comment type="caution">
    <text evidence="3">The sequence shown here is derived from an EMBL/GenBank/DDBJ whole genome shotgun (WGS) entry which is preliminary data.</text>
</comment>
<dbReference type="Proteomes" id="UP001597229">
    <property type="component" value="Unassembled WGS sequence"/>
</dbReference>
<feature type="domain" description="DUF4190" evidence="2">
    <location>
        <begin position="24"/>
        <end position="92"/>
    </location>
</feature>
<evidence type="ECO:0000259" key="2">
    <source>
        <dbReference type="Pfam" id="PF13828"/>
    </source>
</evidence>
<dbReference type="EMBL" id="JBHTLX010000012">
    <property type="protein sequence ID" value="MFD1247934.1"/>
    <property type="molecule type" value="Genomic_DNA"/>
</dbReference>
<dbReference type="Pfam" id="PF13828">
    <property type="entry name" value="DUF4190"/>
    <property type="match status" value="1"/>
</dbReference>
<feature type="transmembrane region" description="Helical" evidence="1">
    <location>
        <begin position="24"/>
        <end position="51"/>
    </location>
</feature>
<keyword evidence="1" id="KW-0472">Membrane</keyword>